<evidence type="ECO:0000313" key="2">
    <source>
        <dbReference type="EMBL" id="KAG7379408.1"/>
    </source>
</evidence>
<sequence length="519" mass="58049">MRSPLFVNTQCEWFQEPPATGADPPTESSLSPGDILAAASVRRPPPARRPGFPVALPAVLVAFARSGNAPVVLEQFTNPWRSKHQVDAPPPPMDLATTLKAFRDVRDSESLQLTTNQASTLVAALVTHKRHDKCVELLRTCQEHHFPLKRFAQFKGFSVLCSAKEFELALKVFESLRSPGDARLMPWVFAGALDAATKLNRQEVVKDIFQQLVGGEKGGEEVQVGNGEDVYKMLKEVHGREVKLPGLALGSLVVYAEKLGRPEMALEVFSMMQEEGLELTIGVYSSVLVACYKDKRWSDVMRVFEGMPEPRVSQLNNVTLGYVVMAHTQSKDTDVQLRGLDIFGRHKEKWSIVGCKAALDGLLQTGQFDVLLALANDMQRNGIKWGPFVYKMVALAYIRSGAFEKARPFVRDHAKRMKGESAECYRELIEHNANTSEDVEEACQLYVEMIQNKLTLTVAEWCKALELALQFSDHALYWTIRRQLWQNAREVRGDVPAHLLLPHAESSEHHEFEQGGGKT</sequence>
<feature type="region of interest" description="Disordered" evidence="1">
    <location>
        <begin position="13"/>
        <end position="32"/>
    </location>
</feature>
<evidence type="ECO:0000313" key="3">
    <source>
        <dbReference type="Proteomes" id="UP000694044"/>
    </source>
</evidence>
<comment type="caution">
    <text evidence="2">The sequence shown here is derived from an EMBL/GenBank/DDBJ whole genome shotgun (WGS) entry which is preliminary data.</text>
</comment>
<dbReference type="Pfam" id="PF01535">
    <property type="entry name" value="PPR"/>
    <property type="match status" value="2"/>
</dbReference>
<dbReference type="PANTHER" id="PTHR47930:SF2">
    <property type="entry name" value="PENTATRICOPEPTIDE REPEAT PROTEIN (AFU_ORTHOLOGUE AFUA_8G04250)"/>
    <property type="match status" value="1"/>
</dbReference>
<dbReference type="AlphaFoldDB" id="A0A8T1VGZ5"/>
<accession>A0A8T1VGZ5</accession>
<reference evidence="2" key="1">
    <citation type="submission" date="2021-02" db="EMBL/GenBank/DDBJ databases">
        <authorList>
            <person name="Palmer J.M."/>
        </authorList>
    </citation>
    <scope>NUCLEOTIDE SEQUENCE</scope>
    <source>
        <strain evidence="2">SCRP734</strain>
    </source>
</reference>
<keyword evidence="3" id="KW-1185">Reference proteome</keyword>
<protein>
    <recommendedName>
        <fullName evidence="4">Pentacotripeptide-repeat region of PRORP domain-containing protein</fullName>
    </recommendedName>
</protein>
<proteinExistence type="predicted"/>
<dbReference type="PANTHER" id="PTHR47930">
    <property type="entry name" value="YALI0C12947P"/>
    <property type="match status" value="1"/>
</dbReference>
<dbReference type="OrthoDB" id="185373at2759"/>
<evidence type="ECO:0000256" key="1">
    <source>
        <dbReference type="SAM" id="MobiDB-lite"/>
    </source>
</evidence>
<evidence type="ECO:0008006" key="4">
    <source>
        <dbReference type="Google" id="ProtNLM"/>
    </source>
</evidence>
<organism evidence="2 3">
    <name type="scientific">Phytophthora pseudosyringae</name>
    <dbReference type="NCBI Taxonomy" id="221518"/>
    <lineage>
        <taxon>Eukaryota</taxon>
        <taxon>Sar</taxon>
        <taxon>Stramenopiles</taxon>
        <taxon>Oomycota</taxon>
        <taxon>Peronosporomycetes</taxon>
        <taxon>Peronosporales</taxon>
        <taxon>Peronosporaceae</taxon>
        <taxon>Phytophthora</taxon>
    </lineage>
</organism>
<dbReference type="Proteomes" id="UP000694044">
    <property type="component" value="Unassembled WGS sequence"/>
</dbReference>
<dbReference type="EMBL" id="JAGDFM010000351">
    <property type="protein sequence ID" value="KAG7379408.1"/>
    <property type="molecule type" value="Genomic_DNA"/>
</dbReference>
<gene>
    <name evidence="2" type="ORF">PHYPSEUDO_008670</name>
</gene>
<dbReference type="InterPro" id="IPR002885">
    <property type="entry name" value="PPR_rpt"/>
</dbReference>
<name>A0A8T1VGZ5_9STRA</name>